<dbReference type="Gene3D" id="3.30.200.20">
    <property type="entry name" value="Phosphorylase Kinase, domain 1"/>
    <property type="match status" value="1"/>
</dbReference>
<name>A0ABP3UWT9_9CLOT</name>
<dbReference type="NCBIfam" id="TIGR02906">
    <property type="entry name" value="spore_CotS"/>
    <property type="match status" value="1"/>
</dbReference>
<sequence>MSDRLDKTYLKRYNLSLDIFDRFDFHVRDVCPIRSVFMISTDKGEKIFKKLDYSLEELKFIDNMISYLNKNFNRTMKFARCRDGNIYTMYKGEVYCIIDLIRGRECDFDNPIDLKIASKGIANFHKASVGFKCDIDKRDNRGKLIDKFEVKKEEMEFFKNIANIHETKNEFDNIFLKEVDYYIDQINESINLLKNSNYYKLSKERNKNVICHHDLAHHNILIKDEEAYFIDFDYSILDLKSHDLCNFITKAIKNSAFDIEKTENILNSYSKENTIDREELKVLYAILTFPEDFYSISKNYYTKCKDWDERAFLNKLIKKCGYKEDRKEFLKYFKDNII</sequence>
<reference evidence="2" key="1">
    <citation type="journal article" date="2019" name="Int. J. Syst. Evol. Microbiol.">
        <title>The Global Catalogue of Microorganisms (GCM) 10K type strain sequencing project: providing services to taxonomists for standard genome sequencing and annotation.</title>
        <authorList>
            <consortium name="The Broad Institute Genomics Platform"/>
            <consortium name="The Broad Institute Genome Sequencing Center for Infectious Disease"/>
            <person name="Wu L."/>
            <person name="Ma J."/>
        </authorList>
    </citation>
    <scope>NUCLEOTIDE SEQUENCE [LARGE SCALE GENOMIC DNA]</scope>
    <source>
        <strain evidence="2">JCM 1407</strain>
    </source>
</reference>
<evidence type="ECO:0000313" key="2">
    <source>
        <dbReference type="Proteomes" id="UP001501510"/>
    </source>
</evidence>
<keyword evidence="1" id="KW-0167">Capsid protein</keyword>
<protein>
    <submittedName>
        <fullName evidence="1">CotS family spore coat protein</fullName>
    </submittedName>
</protein>
<dbReference type="InterPro" id="IPR011009">
    <property type="entry name" value="Kinase-like_dom_sf"/>
</dbReference>
<dbReference type="PANTHER" id="PTHR39179">
    <property type="entry name" value="SPORE COAT PROTEIN I"/>
    <property type="match status" value="1"/>
</dbReference>
<dbReference type="InterPro" id="IPR047175">
    <property type="entry name" value="CotS-like"/>
</dbReference>
<dbReference type="PANTHER" id="PTHR39179:SF1">
    <property type="entry name" value="SPORE COAT PROTEIN I"/>
    <property type="match status" value="1"/>
</dbReference>
<dbReference type="Proteomes" id="UP001501510">
    <property type="component" value="Unassembled WGS sequence"/>
</dbReference>
<dbReference type="InterPro" id="IPR014255">
    <property type="entry name" value="Spore_coat_CotS"/>
</dbReference>
<keyword evidence="2" id="KW-1185">Reference proteome</keyword>
<dbReference type="Pfam" id="PF01633">
    <property type="entry name" value="Choline_kinase"/>
    <property type="match status" value="1"/>
</dbReference>
<dbReference type="RefSeq" id="WP_343762556.1">
    <property type="nucleotide sequence ID" value="NZ_BAAACG010000013.1"/>
</dbReference>
<proteinExistence type="predicted"/>
<organism evidence="1 2">
    <name type="scientific">Clostridium oceanicum</name>
    <dbReference type="NCBI Taxonomy" id="1543"/>
    <lineage>
        <taxon>Bacteria</taxon>
        <taxon>Bacillati</taxon>
        <taxon>Bacillota</taxon>
        <taxon>Clostridia</taxon>
        <taxon>Eubacteriales</taxon>
        <taxon>Clostridiaceae</taxon>
        <taxon>Clostridium</taxon>
    </lineage>
</organism>
<keyword evidence="1" id="KW-0946">Virion</keyword>
<comment type="caution">
    <text evidence="1">The sequence shown here is derived from an EMBL/GenBank/DDBJ whole genome shotgun (WGS) entry which is preliminary data.</text>
</comment>
<accession>A0ABP3UWT9</accession>
<dbReference type="EMBL" id="BAAACG010000013">
    <property type="protein sequence ID" value="GAA0744120.1"/>
    <property type="molecule type" value="Genomic_DNA"/>
</dbReference>
<dbReference type="Gene3D" id="3.90.1200.10">
    <property type="match status" value="1"/>
</dbReference>
<dbReference type="SUPFAM" id="SSF56112">
    <property type="entry name" value="Protein kinase-like (PK-like)"/>
    <property type="match status" value="1"/>
</dbReference>
<gene>
    <name evidence="1" type="ORF">GCM10008906_28620</name>
</gene>
<evidence type="ECO:0000313" key="1">
    <source>
        <dbReference type="EMBL" id="GAA0744120.1"/>
    </source>
</evidence>